<reference evidence="2 4" key="1">
    <citation type="submission" date="2020-07" db="EMBL/GenBank/DDBJ databases">
        <authorList>
            <person name="Teixeira M."/>
        </authorList>
    </citation>
    <scope>NUCLEOTIDE SEQUENCE</scope>
    <source>
        <strain evidence="3">3</strain>
        <strain evidence="2">Xanthomonas arboricola pv. juglandis CPBF 427</strain>
    </source>
</reference>
<accession>A0A7U7HLM6</accession>
<evidence type="ECO:0000313" key="3">
    <source>
        <dbReference type="EMBL" id="CAD1792131.1"/>
    </source>
</evidence>
<name>A0A7U7HLM6_XANCJ</name>
<dbReference type="EMBL" id="LR861807">
    <property type="protein sequence ID" value="CAD1792131.1"/>
    <property type="molecule type" value="Genomic_DNA"/>
</dbReference>
<evidence type="ECO:0000313" key="4">
    <source>
        <dbReference type="Proteomes" id="UP000514411"/>
    </source>
</evidence>
<sequence>MKINSSADKTHVRSHEIANDTQHDSPTTSGLAVPSFDAQSLKSAPRKKKSKKITSLQTPALERVHQKKFLLQNLAQLQVKLDNAKCKAELEKLIDDSSVKEALLKVNSGISEEYDQGKSLMIRSLRFSNPQEMTIGFGAEGKTPAKREIDIVCNRSTQYDIVMTPSSLISKDVRLNLISELPRSKDKQKYKGLPSVIYGESSSSNIFDSLASRSGFGDVHSFKSNNGFNSEYSNVSESLSHAEKLGLIERNLTPYIRDDPDRSSCHFVHSVDELATAQSILQSKRPLSNLRHNEFCTKIELWDAKAVAIGESRPLAVSTLIEFNLEMLSIAREISTEGHENKLVSEFLERQLSWLGPQAALDKKSTLKRVSALPIKQRESIANDIILLLRRGVSLCTYAKNITGSHIREISLLDFSAEEIVEGINIFLSSKFLGSRA</sequence>
<dbReference type="AlphaFoldDB" id="A0A7U7HLM6"/>
<dbReference type="EMBL" id="LR824643">
    <property type="protein sequence ID" value="CAD0327835.1"/>
    <property type="molecule type" value="Genomic_DNA"/>
</dbReference>
<proteinExistence type="predicted"/>
<dbReference type="NCBIfam" id="NF041307">
    <property type="entry name" value="AvrBs1"/>
    <property type="match status" value="1"/>
</dbReference>
<dbReference type="RefSeq" id="WP_144422624.1">
    <property type="nucleotide sequence ID" value="NZ_LR861807.1"/>
</dbReference>
<dbReference type="OrthoDB" id="6002663at2"/>
<dbReference type="Proteomes" id="UP000514411">
    <property type="component" value="Chromosome"/>
</dbReference>
<dbReference type="InterPro" id="IPR053508">
    <property type="entry name" value="Pathogen_avirulence"/>
</dbReference>
<feature type="compositionally biased region" description="Basic and acidic residues" evidence="1">
    <location>
        <begin position="8"/>
        <end position="23"/>
    </location>
</feature>
<organism evidence="2">
    <name type="scientific">Xanthomonas campestris pv. juglandis</name>
    <name type="common">Xanthomonas arboricola pv. juglandis</name>
    <dbReference type="NCBI Taxonomy" id="195709"/>
    <lineage>
        <taxon>Bacteria</taxon>
        <taxon>Pseudomonadati</taxon>
        <taxon>Pseudomonadota</taxon>
        <taxon>Gammaproteobacteria</taxon>
        <taxon>Lysobacterales</taxon>
        <taxon>Lysobacteraceae</taxon>
        <taxon>Xanthomonas</taxon>
    </lineage>
</organism>
<evidence type="ECO:0000313" key="2">
    <source>
        <dbReference type="EMBL" id="CAD0327835.1"/>
    </source>
</evidence>
<gene>
    <name evidence="3" type="ORF">XSP_002140</name>
    <name evidence="2" type="ORF">XSP_002161</name>
</gene>
<evidence type="ECO:0000256" key="1">
    <source>
        <dbReference type="SAM" id="MobiDB-lite"/>
    </source>
</evidence>
<protein>
    <submittedName>
        <fullName evidence="2">Avirulence protein</fullName>
    </submittedName>
</protein>
<feature type="region of interest" description="Disordered" evidence="1">
    <location>
        <begin position="1"/>
        <end position="56"/>
    </location>
</feature>